<sequence length="162" mass="18568">MDNIQQKTAQTLLQQAEEVTIAGIKYQVPQPTIGTLILVSQEIAHIPMEEINREKTVGEAFQKAPYGKHVARALALMILGASHPKPTFWQWLKEWLNPKERQIKRLTDKIFYQMSIQEVGILFIQLLGKMQTTDFFMLITFLNEANLLKPTRKVSEMTASGR</sequence>
<protein>
    <submittedName>
        <fullName evidence="1">Uncharacterized protein</fullName>
    </submittedName>
</protein>
<organism evidence="1">
    <name type="scientific">Siphoviridae sp. ctGkF12</name>
    <dbReference type="NCBI Taxonomy" id="2826224"/>
    <lineage>
        <taxon>Viruses</taxon>
        <taxon>Duplodnaviria</taxon>
        <taxon>Heunggongvirae</taxon>
        <taxon>Uroviricota</taxon>
        <taxon>Caudoviricetes</taxon>
    </lineage>
</organism>
<accession>A0A8S5M810</accession>
<proteinExistence type="predicted"/>
<dbReference type="EMBL" id="BK014844">
    <property type="protein sequence ID" value="DAD78481.1"/>
    <property type="molecule type" value="Genomic_DNA"/>
</dbReference>
<evidence type="ECO:0000313" key="1">
    <source>
        <dbReference type="EMBL" id="DAD78481.1"/>
    </source>
</evidence>
<reference evidence="1" key="1">
    <citation type="journal article" date="2021" name="Proc. Natl. Acad. Sci. U.S.A.">
        <title>A Catalog of Tens of Thousands of Viruses from Human Metagenomes Reveals Hidden Associations with Chronic Diseases.</title>
        <authorList>
            <person name="Tisza M.J."/>
            <person name="Buck C.B."/>
        </authorList>
    </citation>
    <scope>NUCLEOTIDE SEQUENCE</scope>
    <source>
        <strain evidence="1">CtGkF12</strain>
    </source>
</reference>
<name>A0A8S5M810_9CAUD</name>